<evidence type="ECO:0000313" key="5">
    <source>
        <dbReference type="EMBL" id="EAX95146.1"/>
    </source>
</evidence>
<dbReference type="PANTHER" id="PTHR22812">
    <property type="entry name" value="CHROMOBOX PROTEIN"/>
    <property type="match status" value="1"/>
</dbReference>
<feature type="compositionally biased region" description="Basic residues" evidence="3">
    <location>
        <begin position="97"/>
        <end position="114"/>
    </location>
</feature>
<evidence type="ECO:0000313" key="6">
    <source>
        <dbReference type="Proteomes" id="UP000001542"/>
    </source>
</evidence>
<dbReference type="OrthoDB" id="433924at2759"/>
<evidence type="ECO:0000256" key="3">
    <source>
        <dbReference type="SAM" id="MobiDB-lite"/>
    </source>
</evidence>
<gene>
    <name evidence="5" type="ORF">TVAG_268830</name>
</gene>
<dbReference type="InParanoid" id="A2FIW9"/>
<name>A2FIW9_TRIV3</name>
<dbReference type="GO" id="GO:0031507">
    <property type="term" value="P:heterochromatin formation"/>
    <property type="evidence" value="ECO:0000318"/>
    <property type="project" value="GO_Central"/>
</dbReference>
<reference evidence="5" key="2">
    <citation type="journal article" date="2007" name="Science">
        <title>Draft genome sequence of the sexually transmitted pathogen Trichomonas vaginalis.</title>
        <authorList>
            <person name="Carlton J.M."/>
            <person name="Hirt R.P."/>
            <person name="Silva J.C."/>
            <person name="Delcher A.L."/>
            <person name="Schatz M."/>
            <person name="Zhao Q."/>
            <person name="Wortman J.R."/>
            <person name="Bidwell S.L."/>
            <person name="Alsmark U.C.M."/>
            <person name="Besteiro S."/>
            <person name="Sicheritz-Ponten T."/>
            <person name="Noel C.J."/>
            <person name="Dacks J.B."/>
            <person name="Foster P.G."/>
            <person name="Simillion C."/>
            <person name="Van de Peer Y."/>
            <person name="Miranda-Saavedra D."/>
            <person name="Barton G.J."/>
            <person name="Westrop G.D."/>
            <person name="Mueller S."/>
            <person name="Dessi D."/>
            <person name="Fiori P.L."/>
            <person name="Ren Q."/>
            <person name="Paulsen I."/>
            <person name="Zhang H."/>
            <person name="Bastida-Corcuera F.D."/>
            <person name="Simoes-Barbosa A."/>
            <person name="Brown M.T."/>
            <person name="Hayes R.D."/>
            <person name="Mukherjee M."/>
            <person name="Okumura C.Y."/>
            <person name="Schneider R."/>
            <person name="Smith A.J."/>
            <person name="Vanacova S."/>
            <person name="Villalvazo M."/>
            <person name="Haas B.J."/>
            <person name="Pertea M."/>
            <person name="Feldblyum T.V."/>
            <person name="Utterback T.R."/>
            <person name="Shu C.L."/>
            <person name="Osoegawa K."/>
            <person name="de Jong P.J."/>
            <person name="Hrdy I."/>
            <person name="Horvathova L."/>
            <person name="Zubacova Z."/>
            <person name="Dolezal P."/>
            <person name="Malik S.B."/>
            <person name="Logsdon J.M. Jr."/>
            <person name="Henze K."/>
            <person name="Gupta A."/>
            <person name="Wang C.C."/>
            <person name="Dunne R.L."/>
            <person name="Upcroft J.A."/>
            <person name="Upcroft P."/>
            <person name="White O."/>
            <person name="Salzberg S.L."/>
            <person name="Tang P."/>
            <person name="Chiu C.-H."/>
            <person name="Lee Y.-S."/>
            <person name="Embley T.M."/>
            <person name="Coombs G.H."/>
            <person name="Mottram J.C."/>
            <person name="Tachezy J."/>
            <person name="Fraser-Liggett C.M."/>
            <person name="Johnson P.J."/>
        </authorList>
    </citation>
    <scope>NUCLEOTIDE SEQUENCE [LARGE SCALE GENOMIC DNA]</scope>
    <source>
        <strain evidence="5">G3</strain>
    </source>
</reference>
<keyword evidence="6" id="KW-1185">Reference proteome</keyword>
<dbReference type="SMART" id="SM00298">
    <property type="entry name" value="CHROMO"/>
    <property type="match status" value="1"/>
</dbReference>
<evidence type="ECO:0000259" key="4">
    <source>
        <dbReference type="PROSITE" id="PS50013"/>
    </source>
</evidence>
<dbReference type="SUPFAM" id="SSF54160">
    <property type="entry name" value="Chromo domain-like"/>
    <property type="match status" value="1"/>
</dbReference>
<dbReference type="FunCoup" id="A2FIW9">
    <property type="interactions" value="15"/>
</dbReference>
<dbReference type="AlphaFoldDB" id="A2FIW9"/>
<reference evidence="5" key="1">
    <citation type="submission" date="2006-10" db="EMBL/GenBank/DDBJ databases">
        <authorList>
            <person name="Amadeo P."/>
            <person name="Zhao Q."/>
            <person name="Wortman J."/>
            <person name="Fraser-Liggett C."/>
            <person name="Carlton J."/>
        </authorList>
    </citation>
    <scope>NUCLEOTIDE SEQUENCE</scope>
    <source>
        <strain evidence="5">G3</strain>
    </source>
</reference>
<dbReference type="VEuPathDB" id="TrichDB:TVAGG3_0473410"/>
<feature type="domain" description="Chromo" evidence="4">
    <location>
        <begin position="21"/>
        <end position="70"/>
    </location>
</feature>
<dbReference type="EMBL" id="DS113821">
    <property type="protein sequence ID" value="EAX95146.1"/>
    <property type="molecule type" value="Genomic_DNA"/>
</dbReference>
<dbReference type="InterPro" id="IPR023779">
    <property type="entry name" value="Chromodomain_CS"/>
</dbReference>
<sequence length="228" mass="27180">MDNIEETKEEIINNEEEDQEYEVEQIISHTFEKNHLFYLVKWANYDHSEDSWEPEEGLYNSMDKVTEYWETVDEDLKEKIFGTQNTQKASKPPPKLNKNKRFERKNKSKPSHTKKSYDFTFDYVYTDNYVQQEPKEPEEQPRVKESKIKAALSQEKYLKHAETKSTPDAPHVLGAYKIDEDIYFACELDGKNVSISNEDMKLYYTDALLQFYEENLTISKNFDFHVHK</sequence>
<organism evidence="5 6">
    <name type="scientific">Trichomonas vaginalis (strain ATCC PRA-98 / G3)</name>
    <dbReference type="NCBI Taxonomy" id="412133"/>
    <lineage>
        <taxon>Eukaryota</taxon>
        <taxon>Metamonada</taxon>
        <taxon>Parabasalia</taxon>
        <taxon>Trichomonadida</taxon>
        <taxon>Trichomonadidae</taxon>
        <taxon>Trichomonas</taxon>
    </lineage>
</organism>
<accession>A2FIW9</accession>
<proteinExistence type="predicted"/>
<dbReference type="GO" id="GO:0005721">
    <property type="term" value="C:pericentric heterochromatin"/>
    <property type="evidence" value="ECO:0000318"/>
    <property type="project" value="GO_Central"/>
</dbReference>
<keyword evidence="2" id="KW-0539">Nucleus</keyword>
<dbReference type="Proteomes" id="UP000001542">
    <property type="component" value="Unassembled WGS sequence"/>
</dbReference>
<dbReference type="InterPro" id="IPR016197">
    <property type="entry name" value="Chromo-like_dom_sf"/>
</dbReference>
<dbReference type="PROSITE" id="PS00598">
    <property type="entry name" value="CHROMO_1"/>
    <property type="match status" value="1"/>
</dbReference>
<evidence type="ECO:0000256" key="2">
    <source>
        <dbReference type="ARBA" id="ARBA00023242"/>
    </source>
</evidence>
<dbReference type="GO" id="GO:0005634">
    <property type="term" value="C:nucleus"/>
    <property type="evidence" value="ECO:0007669"/>
    <property type="project" value="UniProtKB-SubCell"/>
</dbReference>
<dbReference type="RefSeq" id="XP_001308076.1">
    <property type="nucleotide sequence ID" value="XM_001308075.1"/>
</dbReference>
<dbReference type="InterPro" id="IPR051219">
    <property type="entry name" value="Heterochromatin_chromo-domain"/>
</dbReference>
<dbReference type="Gene3D" id="2.40.50.40">
    <property type="match status" value="1"/>
</dbReference>
<protein>
    <recommendedName>
        <fullName evidence="4">Chromo domain-containing protein</fullName>
    </recommendedName>
</protein>
<dbReference type="KEGG" id="tva:4752886"/>
<dbReference type="InterPro" id="IPR000953">
    <property type="entry name" value="Chromo/chromo_shadow_dom"/>
</dbReference>
<evidence type="ECO:0000256" key="1">
    <source>
        <dbReference type="ARBA" id="ARBA00004123"/>
    </source>
</evidence>
<comment type="subcellular location">
    <subcellularLocation>
        <location evidence="1">Nucleus</location>
    </subcellularLocation>
</comment>
<dbReference type="Pfam" id="PF00385">
    <property type="entry name" value="Chromo"/>
    <property type="match status" value="1"/>
</dbReference>
<dbReference type="VEuPathDB" id="TrichDB:TVAG_268830"/>
<feature type="region of interest" description="Disordered" evidence="3">
    <location>
        <begin position="81"/>
        <end position="115"/>
    </location>
</feature>
<dbReference type="PROSITE" id="PS50013">
    <property type="entry name" value="CHROMO_2"/>
    <property type="match status" value="1"/>
</dbReference>
<dbReference type="GO" id="GO:0003682">
    <property type="term" value="F:chromatin binding"/>
    <property type="evidence" value="ECO:0000318"/>
    <property type="project" value="GO_Central"/>
</dbReference>
<dbReference type="InterPro" id="IPR023780">
    <property type="entry name" value="Chromo_domain"/>
</dbReference>
<dbReference type="CDD" id="cd00024">
    <property type="entry name" value="CD_CSD"/>
    <property type="match status" value="1"/>
</dbReference>